<dbReference type="InterPro" id="IPR003531">
    <property type="entry name" value="Hempt_rcpt_S_F1_CS"/>
</dbReference>
<feature type="signal peptide" evidence="9">
    <location>
        <begin position="1"/>
        <end position="17"/>
    </location>
</feature>
<keyword evidence="3 9" id="KW-0732">Signal</keyword>
<keyword evidence="2 8" id="KW-0812">Transmembrane</keyword>
<keyword evidence="4 8" id="KW-1133">Transmembrane helix</keyword>
<feature type="chain" id="PRO_5044881993" description="Interleukin-7 receptor subunit alpha" evidence="9">
    <location>
        <begin position="18"/>
        <end position="423"/>
    </location>
</feature>
<sequence length="423" mass="47342">MACSVWIALLFPVLVRSQSGEYPADPTEPRIVCTSKISIFNNNLTCQLDDTDNDDDEVEDVNTMTLCFNGKQCITEKGNKVKFANLKIMSIYNLTIQLNSGGIFWKEINLKRIVKPTRPFVENATFLSSSNRVVINIGDPYKNDYLENNQLFQLRIWSAKNDLVRNITYLNVFIDGDEYFHKNTEYHVKVRAKPNGKYFAGFWSEWSPSLSFRTDKEADVQMLPYSLIVLTVAVLLGTLTISIFWRKEIQSFIWPSIPHPKHTLIHSGKPLKGLLVSFNPEVFSDLNIQLVEPEKEQDFTAQPPDADTHPLAEVKGQLLLQECSGDTTSCRSISSGESDSTLLRCDSPEERSDLGAGCSGSSDFTVGILDLRSDTDSVETDDSNGNMGADRLGPTQQGGKDEAYVTMSSFYSVREGPTHGRTD</sequence>
<dbReference type="InterPro" id="IPR036116">
    <property type="entry name" value="FN3_sf"/>
</dbReference>
<dbReference type="EMBL" id="JAGEUA010000009">
    <property type="protein sequence ID" value="KAL0965692.1"/>
    <property type="molecule type" value="Genomic_DNA"/>
</dbReference>
<evidence type="ECO:0000313" key="10">
    <source>
        <dbReference type="EMBL" id="KAL0965692.1"/>
    </source>
</evidence>
<feature type="region of interest" description="Disordered" evidence="7">
    <location>
        <begin position="330"/>
        <end position="358"/>
    </location>
</feature>
<evidence type="ECO:0000256" key="5">
    <source>
        <dbReference type="ARBA" id="ARBA00023136"/>
    </source>
</evidence>
<feature type="compositionally biased region" description="Polar residues" evidence="7">
    <location>
        <begin position="330"/>
        <end position="341"/>
    </location>
</feature>
<organism evidence="10 11">
    <name type="scientific">Umbra pygmaea</name>
    <name type="common">Eastern mudminnow</name>
    <dbReference type="NCBI Taxonomy" id="75934"/>
    <lineage>
        <taxon>Eukaryota</taxon>
        <taxon>Metazoa</taxon>
        <taxon>Chordata</taxon>
        <taxon>Craniata</taxon>
        <taxon>Vertebrata</taxon>
        <taxon>Euteleostomi</taxon>
        <taxon>Actinopterygii</taxon>
        <taxon>Neopterygii</taxon>
        <taxon>Teleostei</taxon>
        <taxon>Protacanthopterygii</taxon>
        <taxon>Esociformes</taxon>
        <taxon>Umbridae</taxon>
        <taxon>Umbra</taxon>
    </lineage>
</organism>
<evidence type="ECO:0000256" key="6">
    <source>
        <dbReference type="ARBA" id="ARBA00023170"/>
    </source>
</evidence>
<feature type="transmembrane region" description="Helical" evidence="8">
    <location>
        <begin position="222"/>
        <end position="245"/>
    </location>
</feature>
<dbReference type="InterPro" id="IPR013783">
    <property type="entry name" value="Ig-like_fold"/>
</dbReference>
<proteinExistence type="predicted"/>
<dbReference type="PROSITE" id="PS01355">
    <property type="entry name" value="HEMATOPO_REC_S_F1"/>
    <property type="match status" value="1"/>
</dbReference>
<comment type="subcellular location">
    <subcellularLocation>
        <location evidence="1">Membrane</location>
        <topology evidence="1">Single-pass membrane protein</topology>
    </subcellularLocation>
</comment>
<dbReference type="SUPFAM" id="SSF49265">
    <property type="entry name" value="Fibronectin type III"/>
    <property type="match status" value="1"/>
</dbReference>
<evidence type="ECO:0000256" key="2">
    <source>
        <dbReference type="ARBA" id="ARBA00022692"/>
    </source>
</evidence>
<feature type="region of interest" description="Disordered" evidence="7">
    <location>
        <begin position="375"/>
        <end position="423"/>
    </location>
</feature>
<evidence type="ECO:0000256" key="7">
    <source>
        <dbReference type="SAM" id="MobiDB-lite"/>
    </source>
</evidence>
<evidence type="ECO:0000256" key="8">
    <source>
        <dbReference type="SAM" id="Phobius"/>
    </source>
</evidence>
<evidence type="ECO:0000256" key="9">
    <source>
        <dbReference type="SAM" id="SignalP"/>
    </source>
</evidence>
<keyword evidence="11" id="KW-1185">Reference proteome</keyword>
<evidence type="ECO:0000256" key="1">
    <source>
        <dbReference type="ARBA" id="ARBA00004167"/>
    </source>
</evidence>
<gene>
    <name evidence="10" type="ORF">UPYG_G00284520</name>
</gene>
<accession>A0ABD0WPU1</accession>
<dbReference type="PANTHER" id="PTHR23037">
    <property type="entry name" value="CYTOKINE RECEPTOR"/>
    <property type="match status" value="1"/>
</dbReference>
<keyword evidence="6" id="KW-0675">Receptor</keyword>
<evidence type="ECO:0008006" key="12">
    <source>
        <dbReference type="Google" id="ProtNLM"/>
    </source>
</evidence>
<keyword evidence="5 8" id="KW-0472">Membrane</keyword>
<dbReference type="AlphaFoldDB" id="A0ABD0WPU1"/>
<protein>
    <recommendedName>
        <fullName evidence="12">Interleukin-7 receptor subunit alpha</fullName>
    </recommendedName>
</protein>
<dbReference type="PANTHER" id="PTHR23037:SF27">
    <property type="entry name" value="INTERLEUKIN-7 RECEPTOR SUBUNIT ALPHA"/>
    <property type="match status" value="1"/>
</dbReference>
<dbReference type="Gene3D" id="2.60.40.10">
    <property type="entry name" value="Immunoglobulins"/>
    <property type="match status" value="1"/>
</dbReference>
<evidence type="ECO:0000256" key="3">
    <source>
        <dbReference type="ARBA" id="ARBA00022729"/>
    </source>
</evidence>
<dbReference type="GO" id="GO:0016020">
    <property type="term" value="C:membrane"/>
    <property type="evidence" value="ECO:0007669"/>
    <property type="project" value="UniProtKB-SubCell"/>
</dbReference>
<reference evidence="10 11" key="1">
    <citation type="submission" date="2024-06" db="EMBL/GenBank/DDBJ databases">
        <authorList>
            <person name="Pan Q."/>
            <person name="Wen M."/>
            <person name="Jouanno E."/>
            <person name="Zahm M."/>
            <person name="Klopp C."/>
            <person name="Cabau C."/>
            <person name="Louis A."/>
            <person name="Berthelot C."/>
            <person name="Parey E."/>
            <person name="Roest Crollius H."/>
            <person name="Montfort J."/>
            <person name="Robinson-Rechavi M."/>
            <person name="Bouchez O."/>
            <person name="Lampietro C."/>
            <person name="Lopez Roques C."/>
            <person name="Donnadieu C."/>
            <person name="Postlethwait J."/>
            <person name="Bobe J."/>
            <person name="Verreycken H."/>
            <person name="Guiguen Y."/>
        </authorList>
    </citation>
    <scope>NUCLEOTIDE SEQUENCE [LARGE SCALE GENOMIC DNA]</scope>
    <source>
        <strain evidence="10">Up_M1</strain>
        <tissue evidence="10">Testis</tissue>
    </source>
</reference>
<evidence type="ECO:0000256" key="4">
    <source>
        <dbReference type="ARBA" id="ARBA00022989"/>
    </source>
</evidence>
<name>A0ABD0WPU1_UMBPY</name>
<comment type="caution">
    <text evidence="10">The sequence shown here is derived from an EMBL/GenBank/DDBJ whole genome shotgun (WGS) entry which is preliminary data.</text>
</comment>
<dbReference type="Proteomes" id="UP001557470">
    <property type="component" value="Unassembled WGS sequence"/>
</dbReference>
<evidence type="ECO:0000313" key="11">
    <source>
        <dbReference type="Proteomes" id="UP001557470"/>
    </source>
</evidence>